<protein>
    <submittedName>
        <fullName evidence="1">Uncharacterized protein</fullName>
    </submittedName>
</protein>
<gene>
    <name evidence="1" type="ORF">LA20533_01835</name>
</gene>
<proteinExistence type="predicted"/>
<accession>A0A1L6XAU5</accession>
<dbReference type="Proteomes" id="UP000185499">
    <property type="component" value="Chromosome"/>
</dbReference>
<keyword evidence="2" id="KW-1185">Reference proteome</keyword>
<sequence>MCFFVVLFAAGYAITRQIHANNVQAQPFTAFKKEHPVKFTDQDVIDSDESFTIPGNITIPNSVAKDNYSYGFYMWYNFKRHTITFQSHESDDLLIYNFEVSLKRERITFVYAYSESTDPDSGGVSFQQNYRLNPAKTKLIATTNFSHIYYPRKDHARLKKEAQATCKEYEKYFNRILQNKASYTTLQQYADLIVKRQKKAVQQSKYAGTSVKKKKEKEVQDNITNNINVIEKSYQANFSDEEWRNYILKRAELLNLAHPVIGMKKLLTQRRPGISLISMAAQVPYQAV</sequence>
<organism evidence="1 2">
    <name type="scientific">Amylolactobacillus amylophilus DSM 20533 = JCM 1125</name>
    <dbReference type="NCBI Taxonomy" id="1423721"/>
    <lineage>
        <taxon>Bacteria</taxon>
        <taxon>Bacillati</taxon>
        <taxon>Bacillota</taxon>
        <taxon>Bacilli</taxon>
        <taxon>Lactobacillales</taxon>
        <taxon>Lactobacillaceae</taxon>
        <taxon>Amylolactobacillus</taxon>
    </lineage>
</organism>
<evidence type="ECO:0000313" key="2">
    <source>
        <dbReference type="Proteomes" id="UP000185499"/>
    </source>
</evidence>
<evidence type="ECO:0000313" key="1">
    <source>
        <dbReference type="EMBL" id="APT18096.1"/>
    </source>
</evidence>
<dbReference type="RefSeq" id="WP_056946497.1">
    <property type="nucleotide sequence ID" value="NZ_AYYS01000013.1"/>
</dbReference>
<dbReference type="AlphaFoldDB" id="A0A1L6XAU5"/>
<dbReference type="KEGG" id="lah:LA20533_01835"/>
<dbReference type="EMBL" id="CP018888">
    <property type="protein sequence ID" value="APT18096.1"/>
    <property type="molecule type" value="Genomic_DNA"/>
</dbReference>
<dbReference type="OrthoDB" id="2339337at2"/>
<reference evidence="1 2" key="1">
    <citation type="submission" date="2016-12" db="EMBL/GenBank/DDBJ databases">
        <title>The whole genome sequencing and assembly of Lactobacillus amylophilus DSM 20533T strain.</title>
        <authorList>
            <person name="Lee Y.-J."/>
            <person name="Yi H."/>
            <person name="Bahn Y.-S."/>
            <person name="Kim J.F."/>
            <person name="Lee D.-W."/>
        </authorList>
    </citation>
    <scope>NUCLEOTIDE SEQUENCE [LARGE SCALE GENOMIC DNA]</scope>
    <source>
        <strain evidence="1 2">DSM 20533</strain>
    </source>
</reference>
<name>A0A1L6XAU5_9LACO</name>